<comment type="caution">
    <text evidence="9">The sequence shown here is derived from an EMBL/GenBank/DDBJ whole genome shotgun (WGS) entry which is preliminary data.</text>
</comment>
<evidence type="ECO:0000256" key="6">
    <source>
        <dbReference type="ARBA" id="ARBA00023136"/>
    </source>
</evidence>
<keyword evidence="6 7" id="KW-0472">Membrane</keyword>
<keyword evidence="4 7" id="KW-0812">Transmembrane</keyword>
<feature type="transmembrane region" description="Helical" evidence="7">
    <location>
        <begin position="304"/>
        <end position="327"/>
    </location>
</feature>
<dbReference type="GO" id="GO:0005886">
    <property type="term" value="C:plasma membrane"/>
    <property type="evidence" value="ECO:0007669"/>
    <property type="project" value="UniProtKB-SubCell"/>
</dbReference>
<dbReference type="PANTHER" id="PTHR43163:SF6">
    <property type="entry name" value="DIPEPTIDE TRANSPORT SYSTEM PERMEASE PROTEIN DPPB-RELATED"/>
    <property type="match status" value="1"/>
</dbReference>
<dbReference type="PANTHER" id="PTHR43163">
    <property type="entry name" value="DIPEPTIDE TRANSPORT SYSTEM PERMEASE PROTEIN DPPB-RELATED"/>
    <property type="match status" value="1"/>
</dbReference>
<dbReference type="EMBL" id="JABBFW010000026">
    <property type="protein sequence ID" value="NML18019.1"/>
    <property type="molecule type" value="Genomic_DNA"/>
</dbReference>
<evidence type="ECO:0000256" key="1">
    <source>
        <dbReference type="ARBA" id="ARBA00004651"/>
    </source>
</evidence>
<evidence type="ECO:0000313" key="10">
    <source>
        <dbReference type="Proteomes" id="UP000574067"/>
    </source>
</evidence>
<keyword evidence="5 7" id="KW-1133">Transmembrane helix</keyword>
<sequence>MLARLGALTATLLGLTLLAFFLIRLAPGDPVSLLVGERGADAQQLEAAKHALGLDQPLARQYGSFVARALHGDLGQSIVSGRPVAAELGERWPATIELVLAAVALALALGIPAGVWAAVRRGSVADHLVNTVALVGYSMPVFWLGLLLILLLSVQLGLTPVSGRLGVEFEVPPVTGLLLVDALLPAVRERHGLAALGSALQHLLLPALTLAVMPMAVFARMTRASMLEVLGEDFIRAAWARGLSRRRVIWVHALRNALLPVITVGGLFFVSAAVAGSILVESLFGWPGLGSYLVGSVQARDYPVIQGAIVVVGLLVLATNAAVEGLYRAANPRLRG</sequence>
<keyword evidence="3" id="KW-1003">Cell membrane</keyword>
<protein>
    <submittedName>
        <fullName evidence="9">ABC transporter permease</fullName>
    </submittedName>
</protein>
<dbReference type="Gene3D" id="1.10.3720.10">
    <property type="entry name" value="MetI-like"/>
    <property type="match status" value="1"/>
</dbReference>
<dbReference type="Pfam" id="PF19300">
    <property type="entry name" value="BPD_transp_1_N"/>
    <property type="match status" value="1"/>
</dbReference>
<dbReference type="InterPro" id="IPR035906">
    <property type="entry name" value="MetI-like_sf"/>
</dbReference>
<proteinExistence type="inferred from homology"/>
<evidence type="ECO:0000256" key="7">
    <source>
        <dbReference type="RuleBase" id="RU363032"/>
    </source>
</evidence>
<comment type="similarity">
    <text evidence="7">Belongs to the binding-protein-dependent transport system permease family.</text>
</comment>
<evidence type="ECO:0000256" key="2">
    <source>
        <dbReference type="ARBA" id="ARBA00022448"/>
    </source>
</evidence>
<keyword evidence="10" id="KW-1185">Reference proteome</keyword>
<dbReference type="CDD" id="cd06261">
    <property type="entry name" value="TM_PBP2"/>
    <property type="match status" value="1"/>
</dbReference>
<gene>
    <name evidence="9" type="ORF">HHL10_23905</name>
</gene>
<feature type="transmembrane region" description="Helical" evidence="7">
    <location>
        <begin position="98"/>
        <end position="119"/>
    </location>
</feature>
<feature type="transmembrane region" description="Helical" evidence="7">
    <location>
        <begin position="131"/>
        <end position="154"/>
    </location>
</feature>
<dbReference type="SUPFAM" id="SSF161098">
    <property type="entry name" value="MetI-like"/>
    <property type="match status" value="1"/>
</dbReference>
<dbReference type="InterPro" id="IPR000515">
    <property type="entry name" value="MetI-like"/>
</dbReference>
<feature type="domain" description="ABC transmembrane type-1" evidence="8">
    <location>
        <begin position="92"/>
        <end position="323"/>
    </location>
</feature>
<evidence type="ECO:0000256" key="3">
    <source>
        <dbReference type="ARBA" id="ARBA00022475"/>
    </source>
</evidence>
<dbReference type="GO" id="GO:0055085">
    <property type="term" value="P:transmembrane transport"/>
    <property type="evidence" value="ECO:0007669"/>
    <property type="project" value="InterPro"/>
</dbReference>
<evidence type="ECO:0000259" key="8">
    <source>
        <dbReference type="PROSITE" id="PS50928"/>
    </source>
</evidence>
<evidence type="ECO:0000256" key="4">
    <source>
        <dbReference type="ARBA" id="ARBA00022692"/>
    </source>
</evidence>
<feature type="transmembrane region" description="Helical" evidence="7">
    <location>
        <begin position="257"/>
        <end position="284"/>
    </location>
</feature>
<dbReference type="InterPro" id="IPR045621">
    <property type="entry name" value="BPD_transp_1_N"/>
</dbReference>
<dbReference type="AlphaFoldDB" id="A0A848FIB9"/>
<accession>A0A848FIB9</accession>
<evidence type="ECO:0000256" key="5">
    <source>
        <dbReference type="ARBA" id="ARBA00022989"/>
    </source>
</evidence>
<organism evidence="9 10">
    <name type="scientific">Azohydromonas caseinilytica</name>
    <dbReference type="NCBI Taxonomy" id="2728836"/>
    <lineage>
        <taxon>Bacteria</taxon>
        <taxon>Pseudomonadati</taxon>
        <taxon>Pseudomonadota</taxon>
        <taxon>Betaproteobacteria</taxon>
        <taxon>Burkholderiales</taxon>
        <taxon>Sphaerotilaceae</taxon>
        <taxon>Azohydromonas</taxon>
    </lineage>
</organism>
<reference evidence="9 10" key="1">
    <citation type="submission" date="2020-04" db="EMBL/GenBank/DDBJ databases">
        <title>Azohydromonas sp. isolated from soil.</title>
        <authorList>
            <person name="Dahal R.H."/>
        </authorList>
    </citation>
    <scope>NUCLEOTIDE SEQUENCE [LARGE SCALE GENOMIC DNA]</scope>
    <source>
        <strain evidence="9 10">G-1-1-14</strain>
    </source>
</reference>
<dbReference type="RefSeq" id="WP_169162922.1">
    <property type="nucleotide sequence ID" value="NZ_JABBFW010000026.1"/>
</dbReference>
<dbReference type="PROSITE" id="PS50928">
    <property type="entry name" value="ABC_TM1"/>
    <property type="match status" value="1"/>
</dbReference>
<comment type="subcellular location">
    <subcellularLocation>
        <location evidence="1 7">Cell membrane</location>
        <topology evidence="1 7">Multi-pass membrane protein</topology>
    </subcellularLocation>
</comment>
<dbReference type="Pfam" id="PF00528">
    <property type="entry name" value="BPD_transp_1"/>
    <property type="match status" value="1"/>
</dbReference>
<keyword evidence="2 7" id="KW-0813">Transport</keyword>
<feature type="transmembrane region" description="Helical" evidence="7">
    <location>
        <begin position="199"/>
        <end position="219"/>
    </location>
</feature>
<name>A0A848FIB9_9BURK</name>
<dbReference type="Proteomes" id="UP000574067">
    <property type="component" value="Unassembled WGS sequence"/>
</dbReference>
<evidence type="ECO:0000313" key="9">
    <source>
        <dbReference type="EMBL" id="NML18019.1"/>
    </source>
</evidence>